<evidence type="ECO:0000256" key="1">
    <source>
        <dbReference type="SAM" id="Phobius"/>
    </source>
</evidence>
<feature type="transmembrane region" description="Helical" evidence="1">
    <location>
        <begin position="396"/>
        <end position="415"/>
    </location>
</feature>
<gene>
    <name evidence="3" type="ORF">EJ04DRAFT_65073</name>
</gene>
<keyword evidence="1" id="KW-0472">Membrane</keyword>
<dbReference type="PANTHER" id="PTHR11200:SF286">
    <property type="entry name" value="5-PHOSPHATASE, PUTATIVE (AFU_ORTHOLOGUE AFUA_5G07600)-RELATED"/>
    <property type="match status" value="1"/>
</dbReference>
<dbReference type="SMART" id="SM00128">
    <property type="entry name" value="IPPc"/>
    <property type="match status" value="1"/>
</dbReference>
<accession>A0A9P4QN46</accession>
<dbReference type="Proteomes" id="UP000799444">
    <property type="component" value="Unassembled WGS sequence"/>
</dbReference>
<dbReference type="GO" id="GO:0004439">
    <property type="term" value="F:phosphatidylinositol-4,5-bisphosphate 5-phosphatase activity"/>
    <property type="evidence" value="ECO:0007669"/>
    <property type="project" value="TreeGrafter"/>
</dbReference>
<dbReference type="PANTHER" id="PTHR11200">
    <property type="entry name" value="INOSITOL 5-PHOSPHATASE"/>
    <property type="match status" value="1"/>
</dbReference>
<keyword evidence="1" id="KW-0812">Transmembrane</keyword>
<dbReference type="OrthoDB" id="62798at2759"/>
<dbReference type="Pfam" id="PF22669">
    <property type="entry name" value="Exo_endo_phos2"/>
    <property type="match status" value="1"/>
</dbReference>
<dbReference type="EMBL" id="ML996241">
    <property type="protein sequence ID" value="KAF2729564.1"/>
    <property type="molecule type" value="Genomic_DNA"/>
</dbReference>
<dbReference type="Gene3D" id="3.60.10.10">
    <property type="entry name" value="Endonuclease/exonuclease/phosphatase"/>
    <property type="match status" value="1"/>
</dbReference>
<dbReference type="AlphaFoldDB" id="A0A9P4QN46"/>
<name>A0A9P4QN46_9PLEO</name>
<sequence>MYNLYLLTFNAARNLVQPDALAPALFDALPASHHLPDILAVSLQEIAPIAFAFLGGSYLDPYYSRIAATVKLGAKLRTRGSDTLEHVATQNIGMTALMIFAKPRLVERIHSMQSASVGLGLWNMGNKGAVAFRFRVDESAPMTFVAAHFAPMESNIEARNRDWEQTVRNLAFVDHVNAGSGHSAQEAVPLLSTASEPSPPNGLFASGSYVFFAGDLNYRTHDKPPGPHAYQTYPQPGTTAEANARVTRLLKTDQLTREKELDRTLHGLSELPITFPPTYKYATRAHKRSVSDPDDHWYWAKHRYPSWCDRILFFPSPSYAPSIVVPGSYVALPVQSSSDHRPVALSLQVKEGSTALNFSSPFPLSADWKARQNAARRLEIVVAILSYLALTKKGNAIIVAIAGAALASWWMAMWLRR</sequence>
<dbReference type="InterPro" id="IPR036691">
    <property type="entry name" value="Endo/exonu/phosph_ase_sf"/>
</dbReference>
<evidence type="ECO:0000313" key="4">
    <source>
        <dbReference type="Proteomes" id="UP000799444"/>
    </source>
</evidence>
<evidence type="ECO:0000313" key="3">
    <source>
        <dbReference type="EMBL" id="KAF2729564.1"/>
    </source>
</evidence>
<dbReference type="GO" id="GO:0046856">
    <property type="term" value="P:phosphatidylinositol dephosphorylation"/>
    <property type="evidence" value="ECO:0007669"/>
    <property type="project" value="InterPro"/>
</dbReference>
<dbReference type="SUPFAM" id="SSF56219">
    <property type="entry name" value="DNase I-like"/>
    <property type="match status" value="1"/>
</dbReference>
<dbReference type="InterPro" id="IPR000300">
    <property type="entry name" value="IPPc"/>
</dbReference>
<proteinExistence type="predicted"/>
<keyword evidence="4" id="KW-1185">Reference proteome</keyword>
<evidence type="ECO:0000259" key="2">
    <source>
        <dbReference type="SMART" id="SM00128"/>
    </source>
</evidence>
<reference evidence="3" key="1">
    <citation type="journal article" date="2020" name="Stud. Mycol.">
        <title>101 Dothideomycetes genomes: a test case for predicting lifestyles and emergence of pathogens.</title>
        <authorList>
            <person name="Haridas S."/>
            <person name="Albert R."/>
            <person name="Binder M."/>
            <person name="Bloem J."/>
            <person name="Labutti K."/>
            <person name="Salamov A."/>
            <person name="Andreopoulos B."/>
            <person name="Baker S."/>
            <person name="Barry K."/>
            <person name="Bills G."/>
            <person name="Bluhm B."/>
            <person name="Cannon C."/>
            <person name="Castanera R."/>
            <person name="Culley D."/>
            <person name="Daum C."/>
            <person name="Ezra D."/>
            <person name="Gonzalez J."/>
            <person name="Henrissat B."/>
            <person name="Kuo A."/>
            <person name="Liang C."/>
            <person name="Lipzen A."/>
            <person name="Lutzoni F."/>
            <person name="Magnuson J."/>
            <person name="Mondo S."/>
            <person name="Nolan M."/>
            <person name="Ohm R."/>
            <person name="Pangilinan J."/>
            <person name="Park H.-J."/>
            <person name="Ramirez L."/>
            <person name="Alfaro M."/>
            <person name="Sun H."/>
            <person name="Tritt A."/>
            <person name="Yoshinaga Y."/>
            <person name="Zwiers L.-H."/>
            <person name="Turgeon B."/>
            <person name="Goodwin S."/>
            <person name="Spatafora J."/>
            <person name="Crous P."/>
            <person name="Grigoriev I."/>
        </authorList>
    </citation>
    <scope>NUCLEOTIDE SEQUENCE</scope>
    <source>
        <strain evidence="3">CBS 125425</strain>
    </source>
</reference>
<organism evidence="3 4">
    <name type="scientific">Polyplosphaeria fusca</name>
    <dbReference type="NCBI Taxonomy" id="682080"/>
    <lineage>
        <taxon>Eukaryota</taxon>
        <taxon>Fungi</taxon>
        <taxon>Dikarya</taxon>
        <taxon>Ascomycota</taxon>
        <taxon>Pezizomycotina</taxon>
        <taxon>Dothideomycetes</taxon>
        <taxon>Pleosporomycetidae</taxon>
        <taxon>Pleosporales</taxon>
        <taxon>Tetraplosphaeriaceae</taxon>
        <taxon>Polyplosphaeria</taxon>
    </lineage>
</organism>
<dbReference type="InterPro" id="IPR046985">
    <property type="entry name" value="IP5"/>
</dbReference>
<comment type="caution">
    <text evidence="3">The sequence shown here is derived from an EMBL/GenBank/DDBJ whole genome shotgun (WGS) entry which is preliminary data.</text>
</comment>
<feature type="domain" description="Inositol polyphosphate-related phosphatase" evidence="2">
    <location>
        <begin position="1"/>
        <end position="353"/>
    </location>
</feature>
<protein>
    <submittedName>
        <fullName evidence="3">DNase I-like protein</fullName>
    </submittedName>
</protein>
<keyword evidence="1" id="KW-1133">Transmembrane helix</keyword>